<dbReference type="OrthoDB" id="6105417at2"/>
<keyword evidence="2" id="KW-1185">Reference proteome</keyword>
<reference evidence="1 2" key="1">
    <citation type="journal article" date="2014" name="Genome Announc.">
        <title>Draft Genome Sequence of the Iron-Oxidizing, Acidophilic, and Halotolerant 'Thiobacillus prosperus' Type Strain DSM 5130.</title>
        <authorList>
            <person name="Ossandon F.J."/>
            <person name="Cardenas J.P."/>
            <person name="Corbett M."/>
            <person name="Quatrini R."/>
            <person name="Holmes D.S."/>
            <person name="Watkin E."/>
        </authorList>
    </citation>
    <scope>NUCLEOTIDE SEQUENCE [LARGE SCALE GENOMIC DNA]</scope>
    <source>
        <strain evidence="1 2">DSM 5130</strain>
    </source>
</reference>
<dbReference type="Proteomes" id="UP000029273">
    <property type="component" value="Unassembled WGS sequence"/>
</dbReference>
<name>A0A1A6C8E1_9GAMM</name>
<dbReference type="AlphaFoldDB" id="A0A1A6C8E1"/>
<comment type="caution">
    <text evidence="1">The sequence shown here is derived from an EMBL/GenBank/DDBJ whole genome shotgun (WGS) entry which is preliminary data.</text>
</comment>
<proteinExistence type="predicted"/>
<protein>
    <submittedName>
        <fullName evidence="1">Uncharacterized protein</fullName>
    </submittedName>
</protein>
<evidence type="ECO:0000313" key="2">
    <source>
        <dbReference type="Proteomes" id="UP000029273"/>
    </source>
</evidence>
<organism evidence="1 2">
    <name type="scientific">Acidihalobacter prosperus</name>
    <dbReference type="NCBI Taxonomy" id="160660"/>
    <lineage>
        <taxon>Bacteria</taxon>
        <taxon>Pseudomonadati</taxon>
        <taxon>Pseudomonadota</taxon>
        <taxon>Gammaproteobacteria</taxon>
        <taxon>Chromatiales</taxon>
        <taxon>Ectothiorhodospiraceae</taxon>
        <taxon>Acidihalobacter</taxon>
    </lineage>
</organism>
<dbReference type="RefSeq" id="WP_065089172.1">
    <property type="nucleotide sequence ID" value="NZ_JQSG02000001.1"/>
</dbReference>
<dbReference type="EMBL" id="JQSG02000001">
    <property type="protein sequence ID" value="OBS10814.1"/>
    <property type="molecule type" value="Genomic_DNA"/>
</dbReference>
<gene>
    <name evidence="1" type="ORF">Thpro_020530</name>
</gene>
<evidence type="ECO:0000313" key="1">
    <source>
        <dbReference type="EMBL" id="OBS10814.1"/>
    </source>
</evidence>
<sequence>MSYPDAYIERWGNVFVASGLHEATGLTFETFLIDPESHLAARERLHLIDRQTLGSADYEPLLPPQLRVRERLDELTDELGGPDAVLRNDRLVEPCRSHAWRGHRTADRHHRGGS</sequence>
<accession>A0A1A6C8E1</accession>